<evidence type="ECO:0000313" key="3">
    <source>
        <dbReference type="EMBL" id="ATB43698.1"/>
    </source>
</evidence>
<dbReference type="EMBL" id="CP022098">
    <property type="protein sequence ID" value="ATB43698.1"/>
    <property type="molecule type" value="Genomic_DNA"/>
</dbReference>
<evidence type="ECO:0000313" key="4">
    <source>
        <dbReference type="Proteomes" id="UP000217257"/>
    </source>
</evidence>
<accession>A0A250JJ96</accession>
<proteinExistence type="inferred from homology"/>
<dbReference type="AlphaFoldDB" id="A0A250JJ96"/>
<dbReference type="InterPro" id="IPR001509">
    <property type="entry name" value="Epimerase_deHydtase"/>
</dbReference>
<feature type="domain" description="NAD-dependent epimerase/dehydratase" evidence="2">
    <location>
        <begin position="16"/>
        <end position="277"/>
    </location>
</feature>
<dbReference type="Gene3D" id="3.40.50.720">
    <property type="entry name" value="NAD(P)-binding Rossmann-like Domain"/>
    <property type="match status" value="1"/>
</dbReference>
<dbReference type="RefSeq" id="WP_095991074.1">
    <property type="nucleotide sequence ID" value="NZ_CP022098.1"/>
</dbReference>
<dbReference type="SUPFAM" id="SSF51735">
    <property type="entry name" value="NAD(P)-binding Rossmann-fold domains"/>
    <property type="match status" value="1"/>
</dbReference>
<name>A0A250JJ96_9BACT</name>
<gene>
    <name evidence="3" type="ORF">CYFUS_009178</name>
</gene>
<dbReference type="Proteomes" id="UP000217257">
    <property type="component" value="Chromosome"/>
</dbReference>
<protein>
    <submittedName>
        <fullName evidence="3">UDP-glucose 4-epimerase</fullName>
    </submittedName>
</protein>
<dbReference type="InterPro" id="IPR036291">
    <property type="entry name" value="NAD(P)-bd_dom_sf"/>
</dbReference>
<evidence type="ECO:0000256" key="1">
    <source>
        <dbReference type="ARBA" id="ARBA00007637"/>
    </source>
</evidence>
<dbReference type="KEGG" id="cfus:CYFUS_009178"/>
<comment type="similarity">
    <text evidence="1">Belongs to the NAD(P)-dependent epimerase/dehydratase family.</text>
</comment>
<evidence type="ECO:0000259" key="2">
    <source>
        <dbReference type="Pfam" id="PF01370"/>
    </source>
</evidence>
<reference evidence="3 4" key="1">
    <citation type="submission" date="2017-06" db="EMBL/GenBank/DDBJ databases">
        <title>Sequencing and comparative analysis of myxobacterial genomes.</title>
        <authorList>
            <person name="Rupp O."/>
            <person name="Goesmann A."/>
            <person name="Sogaard-Andersen L."/>
        </authorList>
    </citation>
    <scope>NUCLEOTIDE SEQUENCE [LARGE SCALE GENOMIC DNA]</scope>
    <source>
        <strain evidence="3 4">DSM 52655</strain>
    </source>
</reference>
<dbReference type="Pfam" id="PF01370">
    <property type="entry name" value="Epimerase"/>
    <property type="match status" value="1"/>
</dbReference>
<organism evidence="3 4">
    <name type="scientific">Cystobacter fuscus</name>
    <dbReference type="NCBI Taxonomy" id="43"/>
    <lineage>
        <taxon>Bacteria</taxon>
        <taxon>Pseudomonadati</taxon>
        <taxon>Myxococcota</taxon>
        <taxon>Myxococcia</taxon>
        <taxon>Myxococcales</taxon>
        <taxon>Cystobacterineae</taxon>
        <taxon>Archangiaceae</taxon>
        <taxon>Cystobacter</taxon>
    </lineage>
</organism>
<dbReference type="PANTHER" id="PTHR43000">
    <property type="entry name" value="DTDP-D-GLUCOSE 4,6-DEHYDRATASE-RELATED"/>
    <property type="match status" value="1"/>
</dbReference>
<sequence>MSKNRLRQRNGHGGKVVIFGGAGFIGSNVADQYLREGRQVRIFDNVSRAGVERNLHWLKARHGSLLDVTVGDVRDEQAVRRAVQGAAEVFHFAAQVAVTTSLEGPVHDFEVNTRGTLNVLEALRSMEEPASLLFTSTNKVYGGLPGMEFVQEGRRYVPRDEDIRAQGLSERCPLDFESPYGCSKGAADQYVLDYGRSFGLRTAVFRMSCIYGPRQFGTEDQGWVAHFLLRALAGQPITLYGDGMQVRDILFVEDLVHAMRLAQMNIEQLRGQAFNIGGGPERTVSLLELLDLIFRHTGREPELRFEDWRTGDQRYYVSDTRKFQAATGWAPRVGVEQGVARLLRWLEELATTSAAVAVHAG</sequence>